<keyword evidence="1" id="KW-0812">Transmembrane</keyword>
<proteinExistence type="predicted"/>
<keyword evidence="3" id="KW-1185">Reference proteome</keyword>
<name>A0ABV6Q098_9DEIN</name>
<gene>
    <name evidence="2" type="ORF">ACFFFP_04985</name>
</gene>
<evidence type="ECO:0000256" key="1">
    <source>
        <dbReference type="SAM" id="Phobius"/>
    </source>
</evidence>
<accession>A0ABV6Q098</accession>
<evidence type="ECO:0000313" key="2">
    <source>
        <dbReference type="EMBL" id="MFC0595519.1"/>
    </source>
</evidence>
<evidence type="ECO:0000313" key="3">
    <source>
        <dbReference type="Proteomes" id="UP001589830"/>
    </source>
</evidence>
<organism evidence="2 3">
    <name type="scientific">Thermus composti</name>
    <dbReference type="NCBI Taxonomy" id="532059"/>
    <lineage>
        <taxon>Bacteria</taxon>
        <taxon>Thermotogati</taxon>
        <taxon>Deinococcota</taxon>
        <taxon>Deinococci</taxon>
        <taxon>Thermales</taxon>
        <taxon>Thermaceae</taxon>
        <taxon>Thermus</taxon>
    </lineage>
</organism>
<dbReference type="Proteomes" id="UP001589830">
    <property type="component" value="Unassembled WGS sequence"/>
</dbReference>
<dbReference type="Pfam" id="PF04298">
    <property type="entry name" value="Zn_peptidase_2"/>
    <property type="match status" value="1"/>
</dbReference>
<dbReference type="InterPro" id="IPR007395">
    <property type="entry name" value="Zn_peptidase_2"/>
</dbReference>
<dbReference type="EMBL" id="JBHLTW010000017">
    <property type="protein sequence ID" value="MFC0595519.1"/>
    <property type="molecule type" value="Genomic_DNA"/>
</dbReference>
<comment type="caution">
    <text evidence="2">The sequence shown here is derived from an EMBL/GenBank/DDBJ whole genome shotgun (WGS) entry which is preliminary data.</text>
</comment>
<keyword evidence="1" id="KW-0472">Membrane</keyword>
<feature type="transmembrane region" description="Helical" evidence="1">
    <location>
        <begin position="106"/>
        <end position="124"/>
    </location>
</feature>
<dbReference type="RefSeq" id="WP_229906107.1">
    <property type="nucleotide sequence ID" value="NZ_BMPJ01000012.1"/>
</dbReference>
<feature type="transmembrane region" description="Helical" evidence="1">
    <location>
        <begin position="6"/>
        <end position="26"/>
    </location>
</feature>
<protein>
    <submittedName>
        <fullName evidence="2">Zinc metallopeptidase</fullName>
    </submittedName>
</protein>
<sequence length="208" mass="22562">MNGTLLALTGLALVAGYAVYLAFTVLRYRGVPVPLEAGPFAEEVLRKGLTGFRVRVGRRNGVRYPERSVYLTRAVYGGRSVYHLAVAVHEVGHALQWRERPEMVRAAQGALTLALGLLVLGFLVGPSPLGAAFLTGGYGLFLASLPLEVDANRRGLEVLPPEWREGARRVMAALTASYVAVPLGGSWWPWGSWWGGLSYTLPPYAFPV</sequence>
<reference evidence="2 3" key="1">
    <citation type="submission" date="2024-09" db="EMBL/GenBank/DDBJ databases">
        <authorList>
            <person name="Sun Q."/>
            <person name="Mori K."/>
        </authorList>
    </citation>
    <scope>NUCLEOTIDE SEQUENCE [LARGE SCALE GENOMIC DNA]</scope>
    <source>
        <strain evidence="2 3">NCAIM B.02340</strain>
    </source>
</reference>
<keyword evidence="1" id="KW-1133">Transmembrane helix</keyword>